<keyword evidence="6" id="KW-0441">Lipid A biosynthesis</keyword>
<dbReference type="GO" id="GO:0008915">
    <property type="term" value="F:lipid-A-disaccharide synthase activity"/>
    <property type="evidence" value="ECO:0007669"/>
    <property type="project" value="UniProtKB-EC"/>
</dbReference>
<evidence type="ECO:0000256" key="1">
    <source>
        <dbReference type="ARBA" id="ARBA00002056"/>
    </source>
</evidence>
<evidence type="ECO:0000256" key="4">
    <source>
        <dbReference type="ARBA" id="ARBA00020902"/>
    </source>
</evidence>
<sequence length="395" mass="41895">MTLIYILAGEASGDVLGARLVAALRQHRPDLGFAGIGGPRLAEQGMPSLFPYRDLAVMGLLEVLPKLRRLARRLSETEADIAARRPALIVTIDSPGFAFRIAERVRHLGIPLIHYVAPQVWAWRPGRVKKLRAVLDGILALLPFEAPFFEAAGIPVDFVGHPVLESGADAGDGERFAERFGLAPGEIPLLVMPGSRRGEAARMLPVFGPTIAALHARHPGLRPVVAIGPIVEAQVRAAAKGWPGNPILVEALSDKHDAFAAVAARGGAGLIKSGTSSLEMAVAGIPHIVAYRINPITHQIVRLLVKISRASLVNLLADREVAPEFLQYGATPERMAATLHTLLADPAARDAQRAGFAEVLAKLRPPEGLPSAAAAAAVLRALEEKGGDKGLLRPA</sequence>
<dbReference type="EMBL" id="JAAGBB010000087">
    <property type="protein sequence ID" value="MBR0669170.1"/>
    <property type="molecule type" value="Genomic_DNA"/>
</dbReference>
<dbReference type="NCBIfam" id="TIGR00215">
    <property type="entry name" value="lpxB"/>
    <property type="match status" value="1"/>
</dbReference>
<comment type="similarity">
    <text evidence="2">Belongs to the LpxB family.</text>
</comment>
<evidence type="ECO:0000256" key="10">
    <source>
        <dbReference type="ARBA" id="ARBA00048975"/>
    </source>
</evidence>
<evidence type="ECO:0000256" key="9">
    <source>
        <dbReference type="ARBA" id="ARBA00023098"/>
    </source>
</evidence>
<dbReference type="Proteomes" id="UP001196870">
    <property type="component" value="Unassembled WGS sequence"/>
</dbReference>
<organism evidence="12 13">
    <name type="scientific">Plastoroseomonas hellenica</name>
    <dbReference type="NCBI Taxonomy" id="2687306"/>
    <lineage>
        <taxon>Bacteria</taxon>
        <taxon>Pseudomonadati</taxon>
        <taxon>Pseudomonadota</taxon>
        <taxon>Alphaproteobacteria</taxon>
        <taxon>Acetobacterales</taxon>
        <taxon>Acetobacteraceae</taxon>
        <taxon>Plastoroseomonas</taxon>
    </lineage>
</organism>
<gene>
    <name evidence="12" type="primary">lpxB</name>
    <name evidence="12" type="ORF">GXW71_32770</name>
</gene>
<evidence type="ECO:0000256" key="7">
    <source>
        <dbReference type="ARBA" id="ARBA00022676"/>
    </source>
</evidence>
<comment type="caution">
    <text evidence="12">The sequence shown here is derived from an EMBL/GenBank/DDBJ whole genome shotgun (WGS) entry which is preliminary data.</text>
</comment>
<keyword evidence="7 12" id="KW-0328">Glycosyltransferase</keyword>
<name>A0ABS5F9C2_9PROT</name>
<evidence type="ECO:0000256" key="8">
    <source>
        <dbReference type="ARBA" id="ARBA00022679"/>
    </source>
</evidence>
<evidence type="ECO:0000256" key="2">
    <source>
        <dbReference type="ARBA" id="ARBA00007868"/>
    </source>
</evidence>
<dbReference type="EC" id="2.4.1.182" evidence="3 11"/>
<protein>
    <recommendedName>
        <fullName evidence="4 11">Lipid-A-disaccharide synthase</fullName>
        <ecNumber evidence="3 11">2.4.1.182</ecNumber>
    </recommendedName>
</protein>
<evidence type="ECO:0000256" key="6">
    <source>
        <dbReference type="ARBA" id="ARBA00022556"/>
    </source>
</evidence>
<keyword evidence="5" id="KW-0444">Lipid biosynthesis</keyword>
<evidence type="ECO:0000313" key="12">
    <source>
        <dbReference type="EMBL" id="MBR0669170.1"/>
    </source>
</evidence>
<dbReference type="SUPFAM" id="SSF53756">
    <property type="entry name" value="UDP-Glycosyltransferase/glycogen phosphorylase"/>
    <property type="match status" value="1"/>
</dbReference>
<dbReference type="Pfam" id="PF02684">
    <property type="entry name" value="LpxB"/>
    <property type="match status" value="1"/>
</dbReference>
<reference evidence="13" key="1">
    <citation type="journal article" date="2021" name="Syst. Appl. Microbiol.">
        <title>Roseomonas hellenica sp. nov., isolated from roots of wild-growing Alkanna tinctoria.</title>
        <authorList>
            <person name="Rat A."/>
            <person name="Naranjo H.D."/>
            <person name="Lebbe L."/>
            <person name="Cnockaert M."/>
            <person name="Krigas N."/>
            <person name="Grigoriadou K."/>
            <person name="Maloupa E."/>
            <person name="Willems A."/>
        </authorList>
    </citation>
    <scope>NUCLEOTIDE SEQUENCE [LARGE SCALE GENOMIC DNA]</scope>
    <source>
        <strain evidence="13">LMG 31523</strain>
    </source>
</reference>
<evidence type="ECO:0000313" key="13">
    <source>
        <dbReference type="Proteomes" id="UP001196870"/>
    </source>
</evidence>
<dbReference type="PANTHER" id="PTHR30372">
    <property type="entry name" value="LIPID-A-DISACCHARIDE SYNTHASE"/>
    <property type="match status" value="1"/>
</dbReference>
<comment type="function">
    <text evidence="1">Condensation of UDP-2,3-diacylglucosamine and 2,3-diacylglucosamine-1-phosphate to form lipid A disaccharide, a precursor of lipid A, a phosphorylated glycolipid that anchors the lipopolysaccharide to the outer membrane of the cell.</text>
</comment>
<evidence type="ECO:0000256" key="5">
    <source>
        <dbReference type="ARBA" id="ARBA00022516"/>
    </source>
</evidence>
<evidence type="ECO:0000256" key="11">
    <source>
        <dbReference type="NCBIfam" id="TIGR00215"/>
    </source>
</evidence>
<accession>A0ABS5F9C2</accession>
<comment type="catalytic activity">
    <reaction evidence="10">
        <text>a lipid X + a UDP-2-N,3-O-bis[(3R)-3-hydroxyacyl]-alpha-D-glucosamine = a lipid A disaccharide + UDP + H(+)</text>
        <dbReference type="Rhea" id="RHEA:67828"/>
        <dbReference type="ChEBI" id="CHEBI:15378"/>
        <dbReference type="ChEBI" id="CHEBI:58223"/>
        <dbReference type="ChEBI" id="CHEBI:137748"/>
        <dbReference type="ChEBI" id="CHEBI:176338"/>
        <dbReference type="ChEBI" id="CHEBI:176343"/>
        <dbReference type="EC" id="2.4.1.182"/>
    </reaction>
</comment>
<dbReference type="PANTHER" id="PTHR30372:SF4">
    <property type="entry name" value="LIPID-A-DISACCHARIDE SYNTHASE, MITOCHONDRIAL-RELATED"/>
    <property type="match status" value="1"/>
</dbReference>
<keyword evidence="8 12" id="KW-0808">Transferase</keyword>
<dbReference type="InterPro" id="IPR003835">
    <property type="entry name" value="Glyco_trans_19"/>
</dbReference>
<keyword evidence="9" id="KW-0443">Lipid metabolism</keyword>
<keyword evidence="13" id="KW-1185">Reference proteome</keyword>
<dbReference type="RefSeq" id="WP_211857931.1">
    <property type="nucleotide sequence ID" value="NZ_JAAGBB010000087.1"/>
</dbReference>
<evidence type="ECO:0000256" key="3">
    <source>
        <dbReference type="ARBA" id="ARBA00012687"/>
    </source>
</evidence>
<proteinExistence type="inferred from homology"/>